<evidence type="ECO:0000256" key="4">
    <source>
        <dbReference type="PROSITE-ProRule" id="PRU00433"/>
    </source>
</evidence>
<dbReference type="InterPro" id="IPR009056">
    <property type="entry name" value="Cyt_c-like_dom"/>
</dbReference>
<dbReference type="EMBL" id="BAABHB010000002">
    <property type="protein sequence ID" value="GAA4399970.1"/>
    <property type="molecule type" value="Genomic_DNA"/>
</dbReference>
<comment type="caution">
    <text evidence="6">The sequence shown here is derived from an EMBL/GenBank/DDBJ whole genome shotgun (WGS) entry which is preliminary data.</text>
</comment>
<evidence type="ECO:0000259" key="5">
    <source>
        <dbReference type="PROSITE" id="PS51007"/>
    </source>
</evidence>
<organism evidence="6 7">
    <name type="scientific">Nibrella viscosa</name>
    <dbReference type="NCBI Taxonomy" id="1084524"/>
    <lineage>
        <taxon>Bacteria</taxon>
        <taxon>Pseudomonadati</taxon>
        <taxon>Bacteroidota</taxon>
        <taxon>Cytophagia</taxon>
        <taxon>Cytophagales</taxon>
        <taxon>Spirosomataceae</taxon>
        <taxon>Nibrella</taxon>
    </lineage>
</organism>
<dbReference type="RefSeq" id="WP_345265073.1">
    <property type="nucleotide sequence ID" value="NZ_BAABHB010000002.1"/>
</dbReference>
<dbReference type="PANTHER" id="PTHR35008">
    <property type="entry name" value="BLL4482 PROTEIN-RELATED"/>
    <property type="match status" value="1"/>
</dbReference>
<protein>
    <submittedName>
        <fullName evidence="6">Cytochrome c</fullName>
    </submittedName>
</protein>
<dbReference type="InterPro" id="IPR051459">
    <property type="entry name" value="Cytochrome_c-type_DH"/>
</dbReference>
<name>A0ABP8K488_9BACT</name>
<evidence type="ECO:0000313" key="7">
    <source>
        <dbReference type="Proteomes" id="UP001500936"/>
    </source>
</evidence>
<dbReference type="PROSITE" id="PS51007">
    <property type="entry name" value="CYTC"/>
    <property type="match status" value="2"/>
</dbReference>
<dbReference type="Proteomes" id="UP001500936">
    <property type="component" value="Unassembled WGS sequence"/>
</dbReference>
<keyword evidence="2 4" id="KW-0479">Metal-binding</keyword>
<evidence type="ECO:0000256" key="3">
    <source>
        <dbReference type="ARBA" id="ARBA00023004"/>
    </source>
</evidence>
<keyword evidence="1 4" id="KW-0349">Heme</keyword>
<feature type="domain" description="Cytochrome c" evidence="5">
    <location>
        <begin position="197"/>
        <end position="312"/>
    </location>
</feature>
<evidence type="ECO:0000256" key="2">
    <source>
        <dbReference type="ARBA" id="ARBA00022723"/>
    </source>
</evidence>
<dbReference type="InterPro" id="IPR036909">
    <property type="entry name" value="Cyt_c-like_dom_sf"/>
</dbReference>
<dbReference type="Pfam" id="PF00034">
    <property type="entry name" value="Cytochrom_C"/>
    <property type="match status" value="1"/>
</dbReference>
<dbReference type="SUPFAM" id="SSF46626">
    <property type="entry name" value="Cytochrome c"/>
    <property type="match status" value="2"/>
</dbReference>
<dbReference type="Gene3D" id="1.10.760.10">
    <property type="entry name" value="Cytochrome c-like domain"/>
    <property type="match status" value="2"/>
</dbReference>
<evidence type="ECO:0000256" key="1">
    <source>
        <dbReference type="ARBA" id="ARBA00022617"/>
    </source>
</evidence>
<evidence type="ECO:0000313" key="6">
    <source>
        <dbReference type="EMBL" id="GAA4399970.1"/>
    </source>
</evidence>
<proteinExistence type="predicted"/>
<keyword evidence="7" id="KW-1185">Reference proteome</keyword>
<reference evidence="7" key="1">
    <citation type="journal article" date="2019" name="Int. J. Syst. Evol. Microbiol.">
        <title>The Global Catalogue of Microorganisms (GCM) 10K type strain sequencing project: providing services to taxonomists for standard genome sequencing and annotation.</title>
        <authorList>
            <consortium name="The Broad Institute Genomics Platform"/>
            <consortium name="The Broad Institute Genome Sequencing Center for Infectious Disease"/>
            <person name="Wu L."/>
            <person name="Ma J."/>
        </authorList>
    </citation>
    <scope>NUCLEOTIDE SEQUENCE [LARGE SCALE GENOMIC DNA]</scope>
    <source>
        <strain evidence="7">JCM 17925</strain>
    </source>
</reference>
<feature type="domain" description="Cytochrome c" evidence="5">
    <location>
        <begin position="47"/>
        <end position="161"/>
    </location>
</feature>
<keyword evidence="3 4" id="KW-0408">Iron</keyword>
<gene>
    <name evidence="6" type="ORF">GCM10023187_12590</name>
</gene>
<sequence length="331" mass="36205">MKRKIVRVALGVVGAVALLVLGGVAYVKLMLPDVGPAPEMKIQADAAQIERGKYLAHHVALCIDCHSERDYNRLGAPLVVNSYGRGGEAFGRDMGFPGDIYAPNLTPAHLGNWTDGEIYRAITTGVSKDGRALFPLMPYQRFAQMAPDDIKAIIAYLRTLPPIQNQVKATELDFPVNFIVNTIPAKTEGGKRPDPANSVEYGKYLVTFASCIECHTQADDQGQLIAGMEFAGGREFPLPTGTVRTANITPAKTGLATWTKGQFIHKFKSHGDGYEAPAVNEGEFNTIMPWTMFAGMTEQDLGAIYDYLRTLKPIENKVEKFTARPTPMANR</sequence>
<accession>A0ABP8K488</accession>
<dbReference type="PANTHER" id="PTHR35008:SF8">
    <property type="entry name" value="ALCOHOL DEHYDROGENASE CYTOCHROME C SUBUNIT"/>
    <property type="match status" value="1"/>
</dbReference>